<dbReference type="EMBL" id="FNTL01000005">
    <property type="protein sequence ID" value="SEE86303.1"/>
    <property type="molecule type" value="Genomic_DNA"/>
</dbReference>
<feature type="compositionally biased region" description="Basic and acidic residues" evidence="1">
    <location>
        <begin position="320"/>
        <end position="331"/>
    </location>
</feature>
<organism evidence="3 4">
    <name type="scientific">Rhodococcus jostii</name>
    <dbReference type="NCBI Taxonomy" id="132919"/>
    <lineage>
        <taxon>Bacteria</taxon>
        <taxon>Bacillati</taxon>
        <taxon>Actinomycetota</taxon>
        <taxon>Actinomycetes</taxon>
        <taxon>Mycobacteriales</taxon>
        <taxon>Nocardiaceae</taxon>
        <taxon>Rhodococcus</taxon>
    </lineage>
</organism>
<reference evidence="4" key="1">
    <citation type="submission" date="2016-10" db="EMBL/GenBank/DDBJ databases">
        <authorList>
            <person name="Varghese N."/>
        </authorList>
    </citation>
    <scope>NUCLEOTIDE SEQUENCE [LARGE SCALE GENOMIC DNA]</scope>
    <source>
        <strain evidence="4">DSM 44719</strain>
    </source>
</reference>
<evidence type="ECO:0000313" key="3">
    <source>
        <dbReference type="EMBL" id="SEE86303.1"/>
    </source>
</evidence>
<feature type="transmembrane region" description="Helical" evidence="2">
    <location>
        <begin position="203"/>
        <end position="228"/>
    </location>
</feature>
<sequence>MSLRAQSAASLVAAVLAVAVAASVDWQMCRGTFSPTELALFVMVGVVFVASGLVAKWHRPEDNLGWLLIAAGLLWLMKGFRLSTVPALFTAGAALTNMYIPVLIQLVFSFPRGRLRHRWERWFIGGSYVYYAVSVVSELAFLDTHRISPAHPPALNLLLVRDEPRIFAALQVMFGAVGIALGVVLIGVVVARWRSGSPAYRAAVAPLWIAVLLGTAATAWTPLVSVWVHSPQHAWTLLLRYPATALIPLAVLVGMWRYRVTRAAVRNLVIEIGAAPLGDAFLDALRAALRDPDLALWTFCRAHDGYVDAQGRPQVLPSRNDPRGDRPDPRRCPRRGIGVRPGGRGSAEASSGSARCDHAGTGQSATARRIGGTVRGGPQGT</sequence>
<accession>A0A1H5MAU4</accession>
<evidence type="ECO:0000256" key="1">
    <source>
        <dbReference type="SAM" id="MobiDB-lite"/>
    </source>
</evidence>
<dbReference type="Proteomes" id="UP000183407">
    <property type="component" value="Unassembled WGS sequence"/>
</dbReference>
<name>A0A1H5MAU4_RHOJO</name>
<dbReference type="RefSeq" id="WP_240320084.1">
    <property type="nucleotide sequence ID" value="NZ_FNTL01000005.1"/>
</dbReference>
<feature type="transmembrane region" description="Helical" evidence="2">
    <location>
        <begin position="166"/>
        <end position="191"/>
    </location>
</feature>
<feature type="transmembrane region" description="Helical" evidence="2">
    <location>
        <begin position="87"/>
        <end position="110"/>
    </location>
</feature>
<evidence type="ECO:0000256" key="2">
    <source>
        <dbReference type="SAM" id="Phobius"/>
    </source>
</evidence>
<feature type="transmembrane region" description="Helical" evidence="2">
    <location>
        <begin position="234"/>
        <end position="256"/>
    </location>
</feature>
<gene>
    <name evidence="3" type="ORF">SAMN04490220_8802</name>
</gene>
<feature type="transmembrane region" description="Helical" evidence="2">
    <location>
        <begin position="64"/>
        <end position="81"/>
    </location>
</feature>
<keyword evidence="2" id="KW-0812">Transmembrane</keyword>
<keyword evidence="2" id="KW-1133">Transmembrane helix</keyword>
<feature type="transmembrane region" description="Helical" evidence="2">
    <location>
        <begin position="38"/>
        <end position="57"/>
    </location>
</feature>
<feature type="region of interest" description="Disordered" evidence="1">
    <location>
        <begin position="310"/>
        <end position="381"/>
    </location>
</feature>
<dbReference type="AlphaFoldDB" id="A0A1H5MAU4"/>
<protein>
    <submittedName>
        <fullName evidence="3">Uncharacterized protein</fullName>
    </submittedName>
</protein>
<evidence type="ECO:0000313" key="4">
    <source>
        <dbReference type="Proteomes" id="UP000183407"/>
    </source>
</evidence>
<keyword evidence="2" id="KW-0472">Membrane</keyword>
<proteinExistence type="predicted"/>
<feature type="transmembrane region" description="Helical" evidence="2">
    <location>
        <begin position="122"/>
        <end position="142"/>
    </location>
</feature>